<dbReference type="EC" id="2.1.1.-" evidence="6"/>
<keyword evidence="7" id="KW-1185">Reference proteome</keyword>
<evidence type="ECO:0000256" key="4">
    <source>
        <dbReference type="ARBA" id="ARBA00022691"/>
    </source>
</evidence>
<evidence type="ECO:0000256" key="1">
    <source>
        <dbReference type="ARBA" id="ARBA00010815"/>
    </source>
</evidence>
<sequence>MNAQVPGRGSELVAGGRRLRVGPQWLARLWSGGMHRVLDRIDAGLERGSIMATLPDGSARLLGGKEPGFDAVVELRSARALLRLATGGSVGWYQAWEAGEWTSPDPVPLFALFMDNAVALGNAARARGPWRLAARLLHRLHRNSRKGAKRNIHAHYDLGNDFYAQWLGPTMIYSSALFDQQRPLSEAEPQFEDELELGQLNKLAALKARLALKPGARVLEIGCGWGALAAHLAQECAASVDAISLSDEQLAFAAAHWHPPRGAVHFRKQDYRDTTGTYDAVVSVEMVEAVGREYWGEFLDCIARSLKPGGRAALQYIALKDEIFESYARSADFIQAYVFPGGMLLNEEEFRGLAEVRGLQWQDRRCFGKDYARTLAIWRKRFDDAVEEGRLPLGFDERFVRLWRYYLMYCEGGFLGGGIDVAQVTLVKAAPPQVPH</sequence>
<name>A0ABV3R6F4_9SPHN</name>
<keyword evidence="4" id="KW-0949">S-adenosyl-L-methionine</keyword>
<keyword evidence="3 6" id="KW-0808">Transferase</keyword>
<gene>
    <name evidence="6" type="ORF">ABUH87_00435</name>
</gene>
<dbReference type="Gene3D" id="3.40.50.150">
    <property type="entry name" value="Vaccinia Virus protein VP39"/>
    <property type="match status" value="1"/>
</dbReference>
<evidence type="ECO:0000313" key="7">
    <source>
        <dbReference type="Proteomes" id="UP001556118"/>
    </source>
</evidence>
<comment type="similarity">
    <text evidence="1">Belongs to the CFA/CMAS family.</text>
</comment>
<dbReference type="EMBL" id="JBFNXR010000012">
    <property type="protein sequence ID" value="MEW9853661.1"/>
    <property type="molecule type" value="Genomic_DNA"/>
</dbReference>
<proteinExistence type="inferred from homology"/>
<evidence type="ECO:0000256" key="3">
    <source>
        <dbReference type="ARBA" id="ARBA00022679"/>
    </source>
</evidence>
<evidence type="ECO:0000256" key="2">
    <source>
        <dbReference type="ARBA" id="ARBA00022603"/>
    </source>
</evidence>
<dbReference type="PANTHER" id="PTHR43667">
    <property type="entry name" value="CYCLOPROPANE-FATTY-ACYL-PHOSPHOLIPID SYNTHASE"/>
    <property type="match status" value="1"/>
</dbReference>
<comment type="caution">
    <text evidence="6">The sequence shown here is derived from an EMBL/GenBank/DDBJ whole genome shotgun (WGS) entry which is preliminary data.</text>
</comment>
<dbReference type="GO" id="GO:0008168">
    <property type="term" value="F:methyltransferase activity"/>
    <property type="evidence" value="ECO:0007669"/>
    <property type="project" value="UniProtKB-KW"/>
</dbReference>
<dbReference type="SUPFAM" id="SSF53335">
    <property type="entry name" value="S-adenosyl-L-methionine-dependent methyltransferases"/>
    <property type="match status" value="1"/>
</dbReference>
<dbReference type="CDD" id="cd02440">
    <property type="entry name" value="AdoMet_MTases"/>
    <property type="match status" value="1"/>
</dbReference>
<dbReference type="InterPro" id="IPR029063">
    <property type="entry name" value="SAM-dependent_MTases_sf"/>
</dbReference>
<dbReference type="InterPro" id="IPR050723">
    <property type="entry name" value="CFA/CMAS"/>
</dbReference>
<dbReference type="Pfam" id="PF02353">
    <property type="entry name" value="CMAS"/>
    <property type="match status" value="1"/>
</dbReference>
<accession>A0ABV3R6F4</accession>
<dbReference type="RefSeq" id="WP_367767804.1">
    <property type="nucleotide sequence ID" value="NZ_JBFNXR010000012.1"/>
</dbReference>
<keyword evidence="2 6" id="KW-0489">Methyltransferase</keyword>
<dbReference type="PANTHER" id="PTHR43667:SF2">
    <property type="entry name" value="FATTY ACID C-METHYL TRANSFERASE"/>
    <property type="match status" value="1"/>
</dbReference>
<dbReference type="GO" id="GO:0032259">
    <property type="term" value="P:methylation"/>
    <property type="evidence" value="ECO:0007669"/>
    <property type="project" value="UniProtKB-KW"/>
</dbReference>
<dbReference type="Proteomes" id="UP001556118">
    <property type="component" value="Unassembled WGS sequence"/>
</dbReference>
<organism evidence="6 7">
    <name type="scientific">Novosphingobium rhizovicinum</name>
    <dbReference type="NCBI Taxonomy" id="3228928"/>
    <lineage>
        <taxon>Bacteria</taxon>
        <taxon>Pseudomonadati</taxon>
        <taxon>Pseudomonadota</taxon>
        <taxon>Alphaproteobacteria</taxon>
        <taxon>Sphingomonadales</taxon>
        <taxon>Sphingomonadaceae</taxon>
        <taxon>Novosphingobium</taxon>
    </lineage>
</organism>
<keyword evidence="5" id="KW-0443">Lipid metabolism</keyword>
<dbReference type="InterPro" id="IPR003333">
    <property type="entry name" value="CMAS"/>
</dbReference>
<reference evidence="6 7" key="1">
    <citation type="submission" date="2024-06" db="EMBL/GenBank/DDBJ databases">
        <title>Novosphingobium rhizovicinus M1R2S20.</title>
        <authorList>
            <person name="Sun J.-Q."/>
        </authorList>
    </citation>
    <scope>NUCLEOTIDE SEQUENCE [LARGE SCALE GENOMIC DNA]</scope>
    <source>
        <strain evidence="6 7">M1R2S20</strain>
    </source>
</reference>
<protein>
    <submittedName>
        <fullName evidence="6">Class I SAM-dependent methyltransferase</fullName>
        <ecNumber evidence="6">2.1.1.-</ecNumber>
    </submittedName>
</protein>
<evidence type="ECO:0000313" key="6">
    <source>
        <dbReference type="EMBL" id="MEW9853661.1"/>
    </source>
</evidence>
<evidence type="ECO:0000256" key="5">
    <source>
        <dbReference type="ARBA" id="ARBA00023098"/>
    </source>
</evidence>
<dbReference type="PIRSF" id="PIRSF003085">
    <property type="entry name" value="CMAS"/>
    <property type="match status" value="1"/>
</dbReference>